<evidence type="ECO:0000313" key="2">
    <source>
        <dbReference type="EMBL" id="MPC30821.1"/>
    </source>
</evidence>
<evidence type="ECO:0000256" key="1">
    <source>
        <dbReference type="SAM" id="MobiDB-lite"/>
    </source>
</evidence>
<accession>A0A5B7E9N3</accession>
<gene>
    <name evidence="2" type="ORF">E2C01_024090</name>
</gene>
<feature type="compositionally biased region" description="Basic and acidic residues" evidence="1">
    <location>
        <begin position="47"/>
        <end position="78"/>
    </location>
</feature>
<feature type="region of interest" description="Disordered" evidence="1">
    <location>
        <begin position="47"/>
        <end position="110"/>
    </location>
</feature>
<dbReference type="AlphaFoldDB" id="A0A5B7E9N3"/>
<sequence>MSVVKRVRGGNFLYFHPLVELQGAGRDTEAAVTRCKGNPCSNLSGRVRRDAARSEETGKLQEAGKVKGSQREEGDCHKRQARRFSGGASWPRRPNSRAGPGQTRVLMRGH</sequence>
<proteinExistence type="predicted"/>
<organism evidence="2 3">
    <name type="scientific">Portunus trituberculatus</name>
    <name type="common">Swimming crab</name>
    <name type="synonym">Neptunus trituberculatus</name>
    <dbReference type="NCBI Taxonomy" id="210409"/>
    <lineage>
        <taxon>Eukaryota</taxon>
        <taxon>Metazoa</taxon>
        <taxon>Ecdysozoa</taxon>
        <taxon>Arthropoda</taxon>
        <taxon>Crustacea</taxon>
        <taxon>Multicrustacea</taxon>
        <taxon>Malacostraca</taxon>
        <taxon>Eumalacostraca</taxon>
        <taxon>Eucarida</taxon>
        <taxon>Decapoda</taxon>
        <taxon>Pleocyemata</taxon>
        <taxon>Brachyura</taxon>
        <taxon>Eubrachyura</taxon>
        <taxon>Portunoidea</taxon>
        <taxon>Portunidae</taxon>
        <taxon>Portuninae</taxon>
        <taxon>Portunus</taxon>
    </lineage>
</organism>
<comment type="caution">
    <text evidence="2">The sequence shown here is derived from an EMBL/GenBank/DDBJ whole genome shotgun (WGS) entry which is preliminary data.</text>
</comment>
<evidence type="ECO:0000313" key="3">
    <source>
        <dbReference type="Proteomes" id="UP000324222"/>
    </source>
</evidence>
<keyword evidence="3" id="KW-1185">Reference proteome</keyword>
<name>A0A5B7E9N3_PORTR</name>
<protein>
    <submittedName>
        <fullName evidence="2">Uncharacterized protein</fullName>
    </submittedName>
</protein>
<dbReference type="EMBL" id="VSRR010002325">
    <property type="protein sequence ID" value="MPC30821.1"/>
    <property type="molecule type" value="Genomic_DNA"/>
</dbReference>
<reference evidence="2 3" key="1">
    <citation type="submission" date="2019-05" db="EMBL/GenBank/DDBJ databases">
        <title>Another draft genome of Portunus trituberculatus and its Hox gene families provides insights of decapod evolution.</title>
        <authorList>
            <person name="Jeong J.-H."/>
            <person name="Song I."/>
            <person name="Kim S."/>
            <person name="Choi T."/>
            <person name="Kim D."/>
            <person name="Ryu S."/>
            <person name="Kim W."/>
        </authorList>
    </citation>
    <scope>NUCLEOTIDE SEQUENCE [LARGE SCALE GENOMIC DNA]</scope>
    <source>
        <tissue evidence="2">Muscle</tissue>
    </source>
</reference>
<dbReference type="Proteomes" id="UP000324222">
    <property type="component" value="Unassembled WGS sequence"/>
</dbReference>